<dbReference type="AlphaFoldDB" id="A0A316YAX1"/>
<feature type="chain" id="PRO_5016399205" evidence="1">
    <location>
        <begin position="17"/>
        <end position="213"/>
    </location>
</feature>
<dbReference type="Proteomes" id="UP000245768">
    <property type="component" value="Unassembled WGS sequence"/>
</dbReference>
<dbReference type="EMBL" id="KZ819645">
    <property type="protein sequence ID" value="PWN86492.1"/>
    <property type="molecule type" value="Genomic_DNA"/>
</dbReference>
<gene>
    <name evidence="2" type="ORF">FA10DRAFT_270185</name>
</gene>
<dbReference type="InParanoid" id="A0A316YAX1"/>
<keyword evidence="1" id="KW-0732">Signal</keyword>
<name>A0A316YAX1_9BASI</name>
<evidence type="ECO:0000313" key="3">
    <source>
        <dbReference type="Proteomes" id="UP000245768"/>
    </source>
</evidence>
<evidence type="ECO:0000313" key="2">
    <source>
        <dbReference type="EMBL" id="PWN86492.1"/>
    </source>
</evidence>
<keyword evidence="3" id="KW-1185">Reference proteome</keyword>
<protein>
    <submittedName>
        <fullName evidence="2">Uncharacterized protein</fullName>
    </submittedName>
</protein>
<reference evidence="2 3" key="1">
    <citation type="journal article" date="2018" name="Mol. Biol. Evol.">
        <title>Broad Genomic Sampling Reveals a Smut Pathogenic Ancestry of the Fungal Clade Ustilaginomycotina.</title>
        <authorList>
            <person name="Kijpornyongpan T."/>
            <person name="Mondo S.J."/>
            <person name="Barry K."/>
            <person name="Sandor L."/>
            <person name="Lee J."/>
            <person name="Lipzen A."/>
            <person name="Pangilinan J."/>
            <person name="LaButti K."/>
            <person name="Hainaut M."/>
            <person name="Henrissat B."/>
            <person name="Grigoriev I.V."/>
            <person name="Spatafora J.W."/>
            <person name="Aime M.C."/>
        </authorList>
    </citation>
    <scope>NUCLEOTIDE SEQUENCE [LARGE SCALE GENOMIC DNA]</scope>
    <source>
        <strain evidence="2 3">MCA 4198</strain>
    </source>
</reference>
<dbReference type="GeneID" id="37044950"/>
<proteinExistence type="predicted"/>
<evidence type="ECO:0000256" key="1">
    <source>
        <dbReference type="SAM" id="SignalP"/>
    </source>
</evidence>
<organism evidence="2 3">
    <name type="scientific">Acaromyces ingoldii</name>
    <dbReference type="NCBI Taxonomy" id="215250"/>
    <lineage>
        <taxon>Eukaryota</taxon>
        <taxon>Fungi</taxon>
        <taxon>Dikarya</taxon>
        <taxon>Basidiomycota</taxon>
        <taxon>Ustilaginomycotina</taxon>
        <taxon>Exobasidiomycetes</taxon>
        <taxon>Exobasidiales</taxon>
        <taxon>Cryptobasidiaceae</taxon>
        <taxon>Acaromyces</taxon>
    </lineage>
</organism>
<sequence>MLRISFASTFVALALATRAKSCFDPGQNVCARGTQQCTKEDARYTFNDGTPIGIQSGVLLHSDLTKGCYCQFAHVTFYSGDDPLSFKKPKANDTIVTSCSNNYDAWWDGAQVMNTTGGSLGGETFDDSYTSSEYDTMACASGLELIDSEAPSVKSHLLLIEWPSVSQAIFEAPIPSGVGIFEDGDCPGYDSGEGFGQFWCCHRLCWHEICDYL</sequence>
<dbReference type="RefSeq" id="XP_025373690.1">
    <property type="nucleotide sequence ID" value="XM_025523034.1"/>
</dbReference>
<feature type="signal peptide" evidence="1">
    <location>
        <begin position="1"/>
        <end position="16"/>
    </location>
</feature>
<accession>A0A316YAX1</accession>